<dbReference type="Pfam" id="PF00004">
    <property type="entry name" value="AAA"/>
    <property type="match status" value="1"/>
</dbReference>
<evidence type="ECO:0000259" key="4">
    <source>
        <dbReference type="Pfam" id="PF17862"/>
    </source>
</evidence>
<dbReference type="Proteomes" id="UP000004221">
    <property type="component" value="Unassembled WGS sequence"/>
</dbReference>
<gene>
    <name evidence="5" type="ORF">NITHO_4990010</name>
</gene>
<reference evidence="5 6" key="1">
    <citation type="journal article" date="2012" name="ISME J.">
        <title>Nitrification expanded: discovery, physiology and genomics of a nitrite-oxidizing bacterium from the phylum Chloroflexi.</title>
        <authorList>
            <person name="Sorokin D.Y."/>
            <person name="Lucker S."/>
            <person name="Vejmelkova D."/>
            <person name="Kostrikina N.A."/>
            <person name="Kleerebezem R."/>
            <person name="Rijpstra W.I."/>
            <person name="Damste J.S."/>
            <person name="Le Paslier D."/>
            <person name="Muyzer G."/>
            <person name="Wagner M."/>
            <person name="van Loosdrecht M.C."/>
            <person name="Daims H."/>
        </authorList>
    </citation>
    <scope>NUCLEOTIDE SEQUENCE [LARGE SCALE GENOMIC DNA]</scope>
    <source>
        <strain evidence="6">none</strain>
    </source>
</reference>
<dbReference type="PANTHER" id="PTHR42960">
    <property type="entry name" value="YCF46 PROTEIN"/>
    <property type="match status" value="1"/>
</dbReference>
<dbReference type="Gene3D" id="3.40.50.300">
    <property type="entry name" value="P-loop containing nucleotide triphosphate hydrolases"/>
    <property type="match status" value="1"/>
</dbReference>
<keyword evidence="6" id="KW-1185">Reference proteome</keyword>
<dbReference type="InterPro" id="IPR041569">
    <property type="entry name" value="AAA_lid_3"/>
</dbReference>
<feature type="domain" description="AAA ATPase AAA+ lid" evidence="4">
    <location>
        <begin position="160"/>
        <end position="201"/>
    </location>
</feature>
<sequence>MKGILLVGLPGTGKDLTKKIAASILGRPLLDLDFGAVMGEGGGVIGSAAMSIKRALAIATTLTGILGLSEFEKAVGGLQSSSRSDGGETARTIAHLLTWMQEQQEVFVIGTANDVRQLAPEQLRQGRFSQVVFVDLPSLADRAEIFRVHLVKRGRDPETFDLEQLAEAADGFSGAEIEAAVKGALLDAFMDKARELTTNDVVRRVRSIRPTSEVKREEIEELRRWAREHLAIDAVHGKPAGGERYMEF</sequence>
<organism evidence="5 6">
    <name type="scientific">Nitrolancea hollandica Lb</name>
    <dbReference type="NCBI Taxonomy" id="1129897"/>
    <lineage>
        <taxon>Bacteria</taxon>
        <taxon>Pseudomonadati</taxon>
        <taxon>Thermomicrobiota</taxon>
        <taxon>Thermomicrobia</taxon>
        <taxon>Sphaerobacterales</taxon>
        <taxon>Sphaerobacterineae</taxon>
        <taxon>Sphaerobacteraceae</taxon>
        <taxon>Nitrolancea</taxon>
    </lineage>
</organism>
<evidence type="ECO:0000256" key="1">
    <source>
        <dbReference type="ARBA" id="ARBA00022741"/>
    </source>
</evidence>
<evidence type="ECO:0000259" key="3">
    <source>
        <dbReference type="Pfam" id="PF00004"/>
    </source>
</evidence>
<comment type="caution">
    <text evidence="5">The sequence shown here is derived from an EMBL/GenBank/DDBJ whole genome shotgun (WGS) entry which is preliminary data.</text>
</comment>
<dbReference type="Pfam" id="PF17862">
    <property type="entry name" value="AAA_lid_3"/>
    <property type="match status" value="1"/>
</dbReference>
<evidence type="ECO:0000313" key="5">
    <source>
        <dbReference type="EMBL" id="CCF85445.1"/>
    </source>
</evidence>
<proteinExistence type="predicted"/>
<dbReference type="GO" id="GO:0016887">
    <property type="term" value="F:ATP hydrolysis activity"/>
    <property type="evidence" value="ECO:0007669"/>
    <property type="project" value="InterPro"/>
</dbReference>
<accession>I4EL83</accession>
<dbReference type="AlphaFoldDB" id="I4EL83"/>
<dbReference type="OrthoDB" id="9806903at2"/>
<dbReference type="RefSeq" id="WP_008480349.1">
    <property type="nucleotide sequence ID" value="NZ_CAGS01000444.1"/>
</dbReference>
<dbReference type="EMBL" id="CAGS01000444">
    <property type="protein sequence ID" value="CCF85445.1"/>
    <property type="molecule type" value="Genomic_DNA"/>
</dbReference>
<dbReference type="InterPro" id="IPR003959">
    <property type="entry name" value="ATPase_AAA_core"/>
</dbReference>
<dbReference type="SUPFAM" id="SSF52540">
    <property type="entry name" value="P-loop containing nucleoside triphosphate hydrolases"/>
    <property type="match status" value="1"/>
</dbReference>
<dbReference type="PANTHER" id="PTHR42960:SF1">
    <property type="entry name" value="YCF46 PROTEIN"/>
    <property type="match status" value="1"/>
</dbReference>
<dbReference type="InterPro" id="IPR052381">
    <property type="entry name" value="AAA_domain_protein"/>
</dbReference>
<name>I4EL83_9BACT</name>
<keyword evidence="1" id="KW-0547">Nucleotide-binding</keyword>
<protein>
    <submittedName>
        <fullName evidence="5">Uncharacterized AAA domain-containing protein ycf46</fullName>
    </submittedName>
</protein>
<dbReference type="InterPro" id="IPR027417">
    <property type="entry name" value="P-loop_NTPase"/>
</dbReference>
<dbReference type="GO" id="GO:0005524">
    <property type="term" value="F:ATP binding"/>
    <property type="evidence" value="ECO:0007669"/>
    <property type="project" value="UniProtKB-KW"/>
</dbReference>
<evidence type="ECO:0000256" key="2">
    <source>
        <dbReference type="ARBA" id="ARBA00022840"/>
    </source>
</evidence>
<dbReference type="Gene3D" id="1.10.8.60">
    <property type="match status" value="1"/>
</dbReference>
<feature type="domain" description="ATPase AAA-type core" evidence="3">
    <location>
        <begin position="4"/>
        <end position="135"/>
    </location>
</feature>
<evidence type="ECO:0000313" key="6">
    <source>
        <dbReference type="Proteomes" id="UP000004221"/>
    </source>
</evidence>
<keyword evidence="2" id="KW-0067">ATP-binding</keyword>